<keyword evidence="2 3" id="KW-0378">Hydrolase</keyword>
<feature type="compositionally biased region" description="Basic and acidic residues" evidence="4">
    <location>
        <begin position="321"/>
        <end position="332"/>
    </location>
</feature>
<dbReference type="SUPFAM" id="SSF109604">
    <property type="entry name" value="HD-domain/PDEase-like"/>
    <property type="match status" value="1"/>
</dbReference>
<dbReference type="Pfam" id="PF00233">
    <property type="entry name" value="PDEase_I"/>
    <property type="match status" value="1"/>
</dbReference>
<name>A0A086Q355_TOXGO</name>
<reference evidence="7 8" key="2">
    <citation type="journal article" date="2015" name="Eukaryot. Cell">
        <title>Genetic mapping reveals that sinefungin resistance in Toxoplasma gondii is controlled by a putative amino acid transporter locus that can be used as a negative selectable marker.</title>
        <authorList>
            <person name="Behnke M.S."/>
            <person name="Khan A."/>
            <person name="Sibley L.D."/>
        </authorList>
    </citation>
    <scope>NUCLEOTIDE SEQUENCE [LARGE SCALE GENOMIC DNA]</scope>
    <source>
        <strain evidence="7 8">VAND</strain>
    </source>
</reference>
<dbReference type="EMBL" id="AEYJ02000830">
    <property type="protein sequence ID" value="KFH07037.1"/>
    <property type="molecule type" value="Genomic_DNA"/>
</dbReference>
<gene>
    <name evidence="7" type="ORF">TGVAND_202540B</name>
</gene>
<evidence type="ECO:0000256" key="4">
    <source>
        <dbReference type="SAM" id="MobiDB-lite"/>
    </source>
</evidence>
<feature type="domain" description="PDEase" evidence="6">
    <location>
        <begin position="397"/>
        <end position="586"/>
    </location>
</feature>
<feature type="region of interest" description="Disordered" evidence="4">
    <location>
        <begin position="260"/>
        <end position="389"/>
    </location>
</feature>
<evidence type="ECO:0000256" key="1">
    <source>
        <dbReference type="ARBA" id="ARBA00022723"/>
    </source>
</evidence>
<evidence type="ECO:0000256" key="2">
    <source>
        <dbReference type="ARBA" id="ARBA00022801"/>
    </source>
</evidence>
<feature type="transmembrane region" description="Helical" evidence="5">
    <location>
        <begin position="20"/>
        <end position="42"/>
    </location>
</feature>
<dbReference type="InterPro" id="IPR002073">
    <property type="entry name" value="PDEase_catalytic_dom"/>
</dbReference>
<dbReference type="GO" id="GO:0004114">
    <property type="term" value="F:3',5'-cyclic-nucleotide phosphodiesterase activity"/>
    <property type="evidence" value="ECO:0007669"/>
    <property type="project" value="InterPro"/>
</dbReference>
<keyword evidence="5" id="KW-1133">Transmembrane helix</keyword>
<dbReference type="VEuPathDB" id="ToxoDB:TGVAND_202540B"/>
<evidence type="ECO:0000313" key="8">
    <source>
        <dbReference type="Proteomes" id="UP000028840"/>
    </source>
</evidence>
<proteinExistence type="inferred from homology"/>
<dbReference type="EC" id="3.1.4.-" evidence="3"/>
<dbReference type="InterPro" id="IPR023174">
    <property type="entry name" value="PDEase_CS"/>
</dbReference>
<accession>A0A086Q355</accession>
<feature type="compositionally biased region" description="Basic and acidic residues" evidence="4">
    <location>
        <begin position="350"/>
        <end position="376"/>
    </location>
</feature>
<keyword evidence="1 3" id="KW-0479">Metal-binding</keyword>
<reference evidence="7 8" key="1">
    <citation type="submission" date="2014-08" db="EMBL/GenBank/DDBJ databases">
        <authorList>
            <person name="Sibley D."/>
            <person name="Venepally P."/>
            <person name="Karamycheva S."/>
            <person name="Hadjithomas M."/>
            <person name="Khan A."/>
            <person name="Brunk B."/>
            <person name="Roos D."/>
            <person name="Caler E."/>
            <person name="Lorenzi H."/>
        </authorList>
    </citation>
    <scope>NUCLEOTIDE SEQUENCE [LARGE SCALE GENOMIC DNA]</scope>
    <source>
        <strain evidence="7 8">VAND</strain>
    </source>
</reference>
<dbReference type="OrthoDB" id="189220at2759"/>
<dbReference type="PANTHER" id="PTHR11347">
    <property type="entry name" value="CYCLIC NUCLEOTIDE PHOSPHODIESTERASE"/>
    <property type="match status" value="1"/>
</dbReference>
<keyword evidence="5" id="KW-0472">Membrane</keyword>
<evidence type="ECO:0000313" key="7">
    <source>
        <dbReference type="EMBL" id="KFH07037.1"/>
    </source>
</evidence>
<dbReference type="AlphaFoldDB" id="A0A086Q355"/>
<evidence type="ECO:0000259" key="6">
    <source>
        <dbReference type="PROSITE" id="PS51845"/>
    </source>
</evidence>
<dbReference type="InterPro" id="IPR003607">
    <property type="entry name" value="HD/PDEase_dom"/>
</dbReference>
<comment type="cofactor">
    <cofactor evidence="3">
        <name>a divalent metal cation</name>
        <dbReference type="ChEBI" id="CHEBI:60240"/>
    </cofactor>
    <text evidence="3">Binds 2 divalent metal cations per subunit. Site 1 may preferentially bind zinc ions, while site 2 has a preference for magnesium and/or manganese ions.</text>
</comment>
<organism evidence="7 8">
    <name type="scientific">Toxoplasma gondii VAND</name>
    <dbReference type="NCBI Taxonomy" id="933077"/>
    <lineage>
        <taxon>Eukaryota</taxon>
        <taxon>Sar</taxon>
        <taxon>Alveolata</taxon>
        <taxon>Apicomplexa</taxon>
        <taxon>Conoidasida</taxon>
        <taxon>Coccidia</taxon>
        <taxon>Eucoccidiorida</taxon>
        <taxon>Eimeriorina</taxon>
        <taxon>Sarcocystidae</taxon>
        <taxon>Toxoplasma</taxon>
    </lineage>
</organism>
<evidence type="ECO:0000256" key="5">
    <source>
        <dbReference type="SAM" id="Phobius"/>
    </source>
</evidence>
<keyword evidence="5" id="KW-0812">Transmembrane</keyword>
<dbReference type="CDD" id="cd00077">
    <property type="entry name" value="HDc"/>
    <property type="match status" value="1"/>
</dbReference>
<feature type="compositionally biased region" description="Basic and acidic residues" evidence="4">
    <location>
        <begin position="289"/>
        <end position="298"/>
    </location>
</feature>
<dbReference type="Gene3D" id="1.10.1300.10">
    <property type="entry name" value="3'5'-cyclic nucleotide phosphodiesterase, catalytic domain"/>
    <property type="match status" value="1"/>
</dbReference>
<feature type="compositionally biased region" description="Polar residues" evidence="4">
    <location>
        <begin position="379"/>
        <end position="389"/>
    </location>
</feature>
<sequence>MFFGFSTASIVIRGALNPDFVPVPFVVIRALTYLMLTVFLFIGRHATELQQRHTFYNWLTTRKRMDRLESDLKRQREKVKVSTAVEQLVHMVKHCMESCQTVESEVGSELHVSYRSLLIDCHQTLSRCLSILTHTSDLYTVQFGDLDSDAHRDIIQAFLNNHNSSPADWTRVTTAAYTRGVEDGCWSASDASSEAKSGDLGTPFAGSEALALVRRDSSHSWASSRGASAWPIQANWTGTLDGVHVHAFLHAVPEACGGAATPEHDGLRGEGLGDLGRASPRRQAGRQLTRLDEGRERDSEPEDLTDDGDSAEPPKNAASETEEKVSVPDNGRKTPTQGLGEMKPGLTSKGLHDTLARVRASTHREVESRGRERRGDSAPCSSPSQRLTPQSLADFQARLRYEALIKLVHTSPRTPELSLGIPVSEEAARDWNFDCLRHAQLSPTPLVDVGYALLHRTSEDLRLPPDVVLRFLTAVEIQYNHVPYHNCIHGLMVRGVRVAQKMVALTEVLELSQSIGSRDRALVVVAGLCHDIGHPGRNNALFINALDPVAVLYNDKSVLENYHSCLTFKTLELPDCDIFFSLRTKV</sequence>
<dbReference type="Proteomes" id="UP000028840">
    <property type="component" value="Unassembled WGS sequence"/>
</dbReference>
<feature type="compositionally biased region" description="Acidic residues" evidence="4">
    <location>
        <begin position="299"/>
        <end position="310"/>
    </location>
</feature>
<comment type="caution">
    <text evidence="7">The sequence shown here is derived from an EMBL/GenBank/DDBJ whole genome shotgun (WGS) entry which is preliminary data.</text>
</comment>
<dbReference type="PROSITE" id="PS51845">
    <property type="entry name" value="PDEASE_I_2"/>
    <property type="match status" value="1"/>
</dbReference>
<dbReference type="PROSITE" id="PS00126">
    <property type="entry name" value="PDEASE_I_1"/>
    <property type="match status" value="1"/>
</dbReference>
<evidence type="ECO:0000256" key="3">
    <source>
        <dbReference type="RuleBase" id="RU363067"/>
    </source>
</evidence>
<feature type="non-terminal residue" evidence="7">
    <location>
        <position position="586"/>
    </location>
</feature>
<dbReference type="GO" id="GO:0007165">
    <property type="term" value="P:signal transduction"/>
    <property type="evidence" value="ECO:0007669"/>
    <property type="project" value="InterPro"/>
</dbReference>
<dbReference type="InterPro" id="IPR036971">
    <property type="entry name" value="PDEase_catalytic_dom_sf"/>
</dbReference>
<protein>
    <recommendedName>
        <fullName evidence="3">Phosphodiesterase</fullName>
        <ecNumber evidence="3">3.1.4.-</ecNumber>
    </recommendedName>
</protein>
<comment type="similarity">
    <text evidence="3">Belongs to the cyclic nucleotide phosphodiesterase family.</text>
</comment>
<dbReference type="GO" id="GO:0046872">
    <property type="term" value="F:metal ion binding"/>
    <property type="evidence" value="ECO:0007669"/>
    <property type="project" value="UniProtKB-KW"/>
</dbReference>